<name>A0A562K7E8_9BRAD</name>
<feature type="domain" description="IstB-like ATP-binding" evidence="2">
    <location>
        <begin position="169"/>
        <end position="200"/>
    </location>
</feature>
<dbReference type="AlphaFoldDB" id="A0A562K7E8"/>
<dbReference type="Pfam" id="PF01695">
    <property type="entry name" value="IstB_IS21"/>
    <property type="match status" value="1"/>
</dbReference>
<dbReference type="InterPro" id="IPR002611">
    <property type="entry name" value="IstB_ATP-bd"/>
</dbReference>
<evidence type="ECO:0000256" key="1">
    <source>
        <dbReference type="SAM" id="MobiDB-lite"/>
    </source>
</evidence>
<organism evidence="3 4">
    <name type="scientific">Bradyrhizobium daqingense</name>
    <dbReference type="NCBI Taxonomy" id="993502"/>
    <lineage>
        <taxon>Bacteria</taxon>
        <taxon>Pseudomonadati</taxon>
        <taxon>Pseudomonadota</taxon>
        <taxon>Alphaproteobacteria</taxon>
        <taxon>Hyphomicrobiales</taxon>
        <taxon>Nitrobacteraceae</taxon>
        <taxon>Bradyrhizobium</taxon>
    </lineage>
</organism>
<evidence type="ECO:0000259" key="2">
    <source>
        <dbReference type="Pfam" id="PF01695"/>
    </source>
</evidence>
<dbReference type="GO" id="GO:0005524">
    <property type="term" value="F:ATP binding"/>
    <property type="evidence" value="ECO:0007669"/>
    <property type="project" value="InterPro"/>
</dbReference>
<protein>
    <recommendedName>
        <fullName evidence="2">IstB-like ATP-binding domain-containing protein</fullName>
    </recommendedName>
</protein>
<dbReference type="Proteomes" id="UP000317176">
    <property type="component" value="Unassembled WGS sequence"/>
</dbReference>
<evidence type="ECO:0000313" key="4">
    <source>
        <dbReference type="Proteomes" id="UP000317176"/>
    </source>
</evidence>
<evidence type="ECO:0000313" key="3">
    <source>
        <dbReference type="EMBL" id="TWH91337.1"/>
    </source>
</evidence>
<accession>A0A562K7E8</accession>
<keyword evidence="4" id="KW-1185">Reference proteome</keyword>
<reference evidence="3 4" key="1">
    <citation type="journal article" date="2015" name="Stand. Genomic Sci.">
        <title>Genomic Encyclopedia of Bacterial and Archaeal Type Strains, Phase III: the genomes of soil and plant-associated and newly described type strains.</title>
        <authorList>
            <person name="Whitman W.B."/>
            <person name="Woyke T."/>
            <person name="Klenk H.P."/>
            <person name="Zhou Y."/>
            <person name="Lilburn T.G."/>
            <person name="Beck B.J."/>
            <person name="De Vos P."/>
            <person name="Vandamme P."/>
            <person name="Eisen J.A."/>
            <person name="Garrity G."/>
            <person name="Hugenholtz P."/>
            <person name="Kyrpides N.C."/>
        </authorList>
    </citation>
    <scope>NUCLEOTIDE SEQUENCE [LARGE SCALE GENOMIC DNA]</scope>
    <source>
        <strain evidence="3 4">CGMCC 1.10947</strain>
    </source>
</reference>
<feature type="region of interest" description="Disordered" evidence="1">
    <location>
        <begin position="202"/>
        <end position="238"/>
    </location>
</feature>
<sequence length="238" mass="25513">MATLRKSSPLRAFCSKASSERCRTIDSSISLIVPFMPAEGDRWDGEDRRRHPHRRSVFQRARRTPGAYANPAVARQPRGLTRDHSANLPFANGGEQLLETGTRGAATRATEFVVDCGHLAPAQLPGKVGQAVLAALALAVVDDLVCRRLANVDDGLKADPPLPVDRLLEARLLAAILDRLLHHRHVLTIRGDSYRLRAKSGFIKPPTAGDGRPVGSASLRPVTGGSDHQTSDGGGSSS</sequence>
<comment type="caution">
    <text evidence="3">The sequence shown here is derived from an EMBL/GenBank/DDBJ whole genome shotgun (WGS) entry which is preliminary data.</text>
</comment>
<proteinExistence type="predicted"/>
<gene>
    <name evidence="3" type="ORF">IQ17_07454</name>
</gene>
<dbReference type="EMBL" id="VLKL01000072">
    <property type="protein sequence ID" value="TWH91337.1"/>
    <property type="molecule type" value="Genomic_DNA"/>
</dbReference>